<evidence type="ECO:0000259" key="2">
    <source>
        <dbReference type="Pfam" id="PF13439"/>
    </source>
</evidence>
<evidence type="ECO:0000313" key="3">
    <source>
        <dbReference type="EMBL" id="MBA5775915.1"/>
    </source>
</evidence>
<feature type="domain" description="Glycosyl transferase family 1" evidence="1">
    <location>
        <begin position="163"/>
        <end position="327"/>
    </location>
</feature>
<dbReference type="SUPFAM" id="SSF53756">
    <property type="entry name" value="UDP-Glycosyltransferase/glycogen phosphorylase"/>
    <property type="match status" value="1"/>
</dbReference>
<sequence>MAADVHFLYPGDLATPTGGYAYDRRLIGALREAGVAVEAMSLGDGYPDPTASQVAAARAAFAGLPDGAAVIIDGLAYGVLDDVARAECRRLKLVALVHHPLALETGVPAERARALRDAEREALKQAAAILTTSHATADTLAADYEVAREKITVIEPGLDRAERASGRPAGEGAGILSVGSIIPRKDHATLISALAGLREEAWHLDIVGDGTRHTDCRRLLRQQIERFGLSDRVTLHGALTPEALDAHYRRADIFALTTAYEGYGMAFAEAMARGLPVVATGEGAVGRTVPAEAGFVLKAGDVDAVREALRRLIAEAELRHRMGEAAFRHASGLPGWADAARTLTDLLETLE</sequence>
<name>A0A839A9X6_9HYPH</name>
<dbReference type="InterPro" id="IPR028098">
    <property type="entry name" value="Glyco_trans_4-like_N"/>
</dbReference>
<dbReference type="PANTHER" id="PTHR12526:SF627">
    <property type="entry name" value="D-RHAMNOSYLTRANSFERASE WBPZ"/>
    <property type="match status" value="1"/>
</dbReference>
<dbReference type="CDD" id="cd03801">
    <property type="entry name" value="GT4_PimA-like"/>
    <property type="match status" value="1"/>
</dbReference>
<dbReference type="PANTHER" id="PTHR12526">
    <property type="entry name" value="GLYCOSYLTRANSFERASE"/>
    <property type="match status" value="1"/>
</dbReference>
<organism evidence="3 4">
    <name type="scientific">Stappia albiluteola</name>
    <dbReference type="NCBI Taxonomy" id="2758565"/>
    <lineage>
        <taxon>Bacteria</taxon>
        <taxon>Pseudomonadati</taxon>
        <taxon>Pseudomonadota</taxon>
        <taxon>Alphaproteobacteria</taxon>
        <taxon>Hyphomicrobiales</taxon>
        <taxon>Stappiaceae</taxon>
        <taxon>Stappia</taxon>
    </lineage>
</organism>
<evidence type="ECO:0000313" key="4">
    <source>
        <dbReference type="Proteomes" id="UP000541109"/>
    </source>
</evidence>
<dbReference type="Proteomes" id="UP000541109">
    <property type="component" value="Unassembled WGS sequence"/>
</dbReference>
<feature type="domain" description="Glycosyltransferase subfamily 4-like N-terminal" evidence="2">
    <location>
        <begin position="87"/>
        <end position="160"/>
    </location>
</feature>
<dbReference type="Pfam" id="PF00534">
    <property type="entry name" value="Glycos_transf_1"/>
    <property type="match status" value="1"/>
</dbReference>
<dbReference type="RefSeq" id="WP_182161804.1">
    <property type="nucleotide sequence ID" value="NZ_JACFXV010000031.1"/>
</dbReference>
<dbReference type="InterPro" id="IPR001296">
    <property type="entry name" value="Glyco_trans_1"/>
</dbReference>
<keyword evidence="4" id="KW-1185">Reference proteome</keyword>
<protein>
    <submittedName>
        <fullName evidence="3">Glycosyltransferase family 4 protein</fullName>
    </submittedName>
</protein>
<accession>A0A839A9X6</accession>
<reference evidence="3 4" key="1">
    <citation type="submission" date="2020-07" db="EMBL/GenBank/DDBJ databases">
        <title>Stappia sp., F7233, whole genome shotgun sequencing project.</title>
        <authorList>
            <person name="Jiang S."/>
            <person name="Liu Z.W."/>
            <person name="Du Z.J."/>
        </authorList>
    </citation>
    <scope>NUCLEOTIDE SEQUENCE [LARGE SCALE GENOMIC DNA]</scope>
    <source>
        <strain evidence="3 4">F7233</strain>
    </source>
</reference>
<comment type="caution">
    <text evidence="3">The sequence shown here is derived from an EMBL/GenBank/DDBJ whole genome shotgun (WGS) entry which is preliminary data.</text>
</comment>
<dbReference type="Pfam" id="PF13439">
    <property type="entry name" value="Glyco_transf_4"/>
    <property type="match status" value="1"/>
</dbReference>
<proteinExistence type="predicted"/>
<gene>
    <name evidence="3" type="ORF">H2509_02105</name>
</gene>
<evidence type="ECO:0000259" key="1">
    <source>
        <dbReference type="Pfam" id="PF00534"/>
    </source>
</evidence>
<dbReference type="AlphaFoldDB" id="A0A839A9X6"/>
<keyword evidence="3" id="KW-0808">Transferase</keyword>
<dbReference type="EMBL" id="JACFXV010000031">
    <property type="protein sequence ID" value="MBA5775915.1"/>
    <property type="molecule type" value="Genomic_DNA"/>
</dbReference>
<dbReference type="Gene3D" id="3.40.50.2000">
    <property type="entry name" value="Glycogen Phosphorylase B"/>
    <property type="match status" value="2"/>
</dbReference>
<dbReference type="GO" id="GO:0016757">
    <property type="term" value="F:glycosyltransferase activity"/>
    <property type="evidence" value="ECO:0007669"/>
    <property type="project" value="InterPro"/>
</dbReference>